<dbReference type="Gene3D" id="1.10.1200.10">
    <property type="entry name" value="ACP-like"/>
    <property type="match status" value="1"/>
</dbReference>
<dbReference type="PANTHER" id="PTHR43775:SF37">
    <property type="entry name" value="SI:DKEY-61P9.11"/>
    <property type="match status" value="1"/>
</dbReference>
<dbReference type="InterPro" id="IPR036736">
    <property type="entry name" value="ACP-like_sf"/>
</dbReference>
<accession>A0A150SCI3</accession>
<name>A0A150SCI3_SORCE</name>
<dbReference type="EMBL" id="JEMB01001149">
    <property type="protein sequence ID" value="KYF90165.1"/>
    <property type="molecule type" value="Genomic_DNA"/>
</dbReference>
<keyword evidence="1" id="KW-0596">Phosphopantetheine</keyword>
<evidence type="ECO:0000313" key="4">
    <source>
        <dbReference type="EMBL" id="KYF90165.1"/>
    </source>
</evidence>
<dbReference type="SMART" id="SM01294">
    <property type="entry name" value="PKS_PP_betabranch"/>
    <property type="match status" value="1"/>
</dbReference>
<feature type="domain" description="Carrier" evidence="3">
    <location>
        <begin position="76"/>
        <end position="150"/>
    </location>
</feature>
<dbReference type="AlphaFoldDB" id="A0A150SCI3"/>
<reference evidence="4 5" key="1">
    <citation type="submission" date="2014-02" db="EMBL/GenBank/DDBJ databases">
        <title>The small core and large imbalanced accessory genome model reveals a collaborative survival strategy of Sorangium cellulosum strains in nature.</title>
        <authorList>
            <person name="Han K."/>
            <person name="Peng R."/>
            <person name="Blom J."/>
            <person name="Li Y.-Z."/>
        </authorList>
    </citation>
    <scope>NUCLEOTIDE SEQUENCE [LARGE SCALE GENOMIC DNA]</scope>
    <source>
        <strain evidence="4 5">So0011-07</strain>
    </source>
</reference>
<dbReference type="Proteomes" id="UP000075635">
    <property type="component" value="Unassembled WGS sequence"/>
</dbReference>
<keyword evidence="2" id="KW-0597">Phosphoprotein</keyword>
<dbReference type="PROSITE" id="PS50075">
    <property type="entry name" value="CARRIER"/>
    <property type="match status" value="1"/>
</dbReference>
<dbReference type="SUPFAM" id="SSF47336">
    <property type="entry name" value="ACP-like"/>
    <property type="match status" value="1"/>
</dbReference>
<evidence type="ECO:0000313" key="5">
    <source>
        <dbReference type="Proteomes" id="UP000075635"/>
    </source>
</evidence>
<proteinExistence type="predicted"/>
<dbReference type="SMART" id="SM00823">
    <property type="entry name" value="PKS_PP"/>
    <property type="match status" value="1"/>
</dbReference>
<dbReference type="InterPro" id="IPR020806">
    <property type="entry name" value="PKS_PP-bd"/>
</dbReference>
<comment type="caution">
    <text evidence="4">The sequence shown here is derived from an EMBL/GenBank/DDBJ whole genome shotgun (WGS) entry which is preliminary data.</text>
</comment>
<dbReference type="GO" id="GO:0004312">
    <property type="term" value="F:fatty acid synthase activity"/>
    <property type="evidence" value="ECO:0007669"/>
    <property type="project" value="TreeGrafter"/>
</dbReference>
<evidence type="ECO:0000256" key="1">
    <source>
        <dbReference type="ARBA" id="ARBA00022450"/>
    </source>
</evidence>
<gene>
    <name evidence="4" type="ORF">BE17_44235</name>
</gene>
<evidence type="ECO:0000256" key="2">
    <source>
        <dbReference type="ARBA" id="ARBA00022553"/>
    </source>
</evidence>
<sequence length="182" mass="19883">MSSDEGHALFGRLIETAAAQVGVVPLDVRQWIEFYPHRAVSPFWSELVGRGSRPLPRPSDGILGSFLGAAKAERPALVEQFVRGELGKVLRVHPASIRKQAPFQDLGLDSLTGVEFRNRLERGIGRTLPSTLVWAYPDLARLTDHLVQILAPSEERDATGDEGALGQLSDEELASLAEHLLS</sequence>
<evidence type="ECO:0000259" key="3">
    <source>
        <dbReference type="PROSITE" id="PS50075"/>
    </source>
</evidence>
<organism evidence="4 5">
    <name type="scientific">Sorangium cellulosum</name>
    <name type="common">Polyangium cellulosum</name>
    <dbReference type="NCBI Taxonomy" id="56"/>
    <lineage>
        <taxon>Bacteria</taxon>
        <taxon>Pseudomonadati</taxon>
        <taxon>Myxococcota</taxon>
        <taxon>Polyangia</taxon>
        <taxon>Polyangiales</taxon>
        <taxon>Polyangiaceae</taxon>
        <taxon>Sorangium</taxon>
    </lineage>
</organism>
<dbReference type="GO" id="GO:0006633">
    <property type="term" value="P:fatty acid biosynthetic process"/>
    <property type="evidence" value="ECO:0007669"/>
    <property type="project" value="TreeGrafter"/>
</dbReference>
<dbReference type="GO" id="GO:0031177">
    <property type="term" value="F:phosphopantetheine binding"/>
    <property type="evidence" value="ECO:0007669"/>
    <property type="project" value="InterPro"/>
</dbReference>
<dbReference type="PANTHER" id="PTHR43775">
    <property type="entry name" value="FATTY ACID SYNTHASE"/>
    <property type="match status" value="1"/>
</dbReference>
<dbReference type="InterPro" id="IPR009081">
    <property type="entry name" value="PP-bd_ACP"/>
</dbReference>
<dbReference type="Pfam" id="PF00550">
    <property type="entry name" value="PP-binding"/>
    <property type="match status" value="1"/>
</dbReference>
<dbReference type="InterPro" id="IPR050091">
    <property type="entry name" value="PKS_NRPS_Biosynth_Enz"/>
</dbReference>
<protein>
    <recommendedName>
        <fullName evidence="3">Carrier domain-containing protein</fullName>
    </recommendedName>
</protein>